<organism evidence="6 7">
    <name type="scientific">Rubrobacter marinus</name>
    <dbReference type="NCBI Taxonomy" id="2653852"/>
    <lineage>
        <taxon>Bacteria</taxon>
        <taxon>Bacillati</taxon>
        <taxon>Actinomycetota</taxon>
        <taxon>Rubrobacteria</taxon>
        <taxon>Rubrobacterales</taxon>
        <taxon>Rubrobacteraceae</taxon>
        <taxon>Rubrobacter</taxon>
    </lineage>
</organism>
<keyword evidence="1" id="KW-0812">Transmembrane</keyword>
<dbReference type="RefSeq" id="WP_166395828.1">
    <property type="nucleotide sequence ID" value="NZ_CP045121.1"/>
</dbReference>
<dbReference type="KEGG" id="rmar:GBA65_06110"/>
<dbReference type="Pfam" id="PF00563">
    <property type="entry name" value="EAL"/>
    <property type="match status" value="1"/>
</dbReference>
<keyword evidence="1" id="KW-0472">Membrane</keyword>
<dbReference type="InterPro" id="IPR001633">
    <property type="entry name" value="EAL_dom"/>
</dbReference>
<dbReference type="PANTHER" id="PTHR44757:SF2">
    <property type="entry name" value="BIOFILM ARCHITECTURE MAINTENANCE PROTEIN MBAA"/>
    <property type="match status" value="1"/>
</dbReference>
<feature type="transmembrane region" description="Helical" evidence="1">
    <location>
        <begin position="91"/>
        <end position="113"/>
    </location>
</feature>
<feature type="transmembrane region" description="Helical" evidence="1">
    <location>
        <begin position="53"/>
        <end position="71"/>
    </location>
</feature>
<dbReference type="AlphaFoldDB" id="A0A6G8PVB9"/>
<dbReference type="NCBIfam" id="TIGR00254">
    <property type="entry name" value="GGDEF"/>
    <property type="match status" value="1"/>
</dbReference>
<dbReference type="PROSITE" id="PS50113">
    <property type="entry name" value="PAC"/>
    <property type="match status" value="1"/>
</dbReference>
<evidence type="ECO:0000256" key="1">
    <source>
        <dbReference type="SAM" id="Phobius"/>
    </source>
</evidence>
<name>A0A6G8PVB9_9ACTN</name>
<feature type="transmembrane region" description="Helical" evidence="1">
    <location>
        <begin position="157"/>
        <end position="179"/>
    </location>
</feature>
<dbReference type="SMART" id="SM00091">
    <property type="entry name" value="PAS"/>
    <property type="match status" value="2"/>
</dbReference>
<dbReference type="Proteomes" id="UP000502706">
    <property type="component" value="Chromosome"/>
</dbReference>
<dbReference type="SUPFAM" id="SSF55781">
    <property type="entry name" value="GAF domain-like"/>
    <property type="match status" value="1"/>
</dbReference>
<dbReference type="PANTHER" id="PTHR44757">
    <property type="entry name" value="DIGUANYLATE CYCLASE DGCP"/>
    <property type="match status" value="1"/>
</dbReference>
<dbReference type="InterPro" id="IPR035919">
    <property type="entry name" value="EAL_sf"/>
</dbReference>
<dbReference type="Pfam" id="PF00990">
    <property type="entry name" value="GGDEF"/>
    <property type="match status" value="1"/>
</dbReference>
<reference evidence="6 7" key="1">
    <citation type="submission" date="2019-10" db="EMBL/GenBank/DDBJ databases">
        <title>Rubrobacter sp nov SCSIO 52915 isolated from a deep-sea sediment in the South China Sea.</title>
        <authorList>
            <person name="Chen R.W."/>
        </authorList>
    </citation>
    <scope>NUCLEOTIDE SEQUENCE [LARGE SCALE GENOMIC DNA]</scope>
    <source>
        <strain evidence="6 7">SCSIO 52915</strain>
    </source>
</reference>
<evidence type="ECO:0000259" key="2">
    <source>
        <dbReference type="PROSITE" id="PS50112"/>
    </source>
</evidence>
<dbReference type="CDD" id="cd01948">
    <property type="entry name" value="EAL"/>
    <property type="match status" value="1"/>
</dbReference>
<dbReference type="SUPFAM" id="SSF141868">
    <property type="entry name" value="EAL domain-like"/>
    <property type="match status" value="1"/>
</dbReference>
<dbReference type="InterPro" id="IPR029787">
    <property type="entry name" value="Nucleotide_cyclase"/>
</dbReference>
<evidence type="ECO:0000313" key="7">
    <source>
        <dbReference type="Proteomes" id="UP000502706"/>
    </source>
</evidence>
<evidence type="ECO:0000259" key="4">
    <source>
        <dbReference type="PROSITE" id="PS50883"/>
    </source>
</evidence>
<sequence>MSGTGPARMAFLGSFAPPDGLLSRVRWIFLLASLVMAALVVPTTVASDHPTPASLRAAAFAGLAFLAWRYARGYRRSGFSPLPLTALEGLALGAACLATGNPPSALGLVYAGLMFRSLYGRTRDAVSVLAAYLVAFYGAVALTPLATGGYAVAPASVLPNLFGLVLMSLTLHLLSLTLSRQGRALDRERTLRDAGAALAASHDRQMVYDAALAAALRLVGKGVPSVRSGLAMGSEEEMDVLASAGHRAEEIMGYKLAVRNLPEGQLARLLDGRSVGGEDASADVVLRSALGLTPRPRPFFMIPLLIEEELRGVIIVASDATLPGDIKQGLETLGFQVSLALEAHALTESAYRRRGEERLRTLVSNVLDVIMVVAPDGNLTYLSPSVERFLGHRPEDLLGTNGFDLVRPDDLETAQQFFGEVMQSGPEEHGLMEVRLTHRDGSWRYAEVTASNRTSDERVGGVIVTVRDITERKKAEEELSRLASFPRLNPNPVMEVDLSGNLTYCNPAGRETFPDLEEKGSEHPVLSDLDAAISRLALGEEAFVDDEVGVGEAYYHRVVSLVTGNALVRVYVIDITRRKALEDQLSHRAFHDALTGLPNRALFMNRLDHALERARRTDEEEPDGVAVLFVDLDRFKAVNDTLGHEAGDDLLVEVSGRLGGALRPGDTVARLAGDEFAVLLEDVSGSGEVVRAAERLLEVLEEPFRLGARETFVTASIGVALGGLDGRALGEKTAKDLLREADVAMYAAKKGGTRHAVYKEEMGTRALERLRLENDLRRAVEDPAGSGFRLHYQPKLGLATGEISGVEALARWDHPERGNVPPEVFVPLAEETGLIVPLGEWVLGEACRRAVEWQGLRPSRPPGISVNLSVRQLRQEDLVERVARVIEGSGLPPEVLSLEITEGLMLENEESILAKLQGLKALGLGLEIDDFGTGYSSLSYLKRLPVEVLKIDRSFVEDLTENPEARKVVRSIVDLARALNLSTVAEGIETRAQLETLKALGCELGQGYLFSRPVPAEEIPPLLTLGPDPSTPEPAS</sequence>
<dbReference type="SMART" id="SM00052">
    <property type="entry name" value="EAL"/>
    <property type="match status" value="1"/>
</dbReference>
<feature type="transmembrane region" description="Helical" evidence="1">
    <location>
        <begin position="125"/>
        <end position="145"/>
    </location>
</feature>
<dbReference type="SUPFAM" id="SSF55073">
    <property type="entry name" value="Nucleotide cyclase"/>
    <property type="match status" value="1"/>
</dbReference>
<dbReference type="PROSITE" id="PS50883">
    <property type="entry name" value="EAL"/>
    <property type="match status" value="1"/>
</dbReference>
<dbReference type="Gene3D" id="3.30.450.40">
    <property type="match status" value="1"/>
</dbReference>
<dbReference type="PROSITE" id="PS50112">
    <property type="entry name" value="PAS"/>
    <property type="match status" value="1"/>
</dbReference>
<proteinExistence type="predicted"/>
<feature type="transmembrane region" description="Helical" evidence="1">
    <location>
        <begin position="27"/>
        <end position="46"/>
    </location>
</feature>
<dbReference type="GO" id="GO:0006355">
    <property type="term" value="P:regulation of DNA-templated transcription"/>
    <property type="evidence" value="ECO:0007669"/>
    <property type="project" value="InterPro"/>
</dbReference>
<dbReference type="EMBL" id="CP045121">
    <property type="protein sequence ID" value="QIN78152.1"/>
    <property type="molecule type" value="Genomic_DNA"/>
</dbReference>
<dbReference type="Pfam" id="PF00989">
    <property type="entry name" value="PAS"/>
    <property type="match status" value="1"/>
</dbReference>
<keyword evidence="7" id="KW-1185">Reference proteome</keyword>
<dbReference type="Gene3D" id="3.30.450.20">
    <property type="entry name" value="PAS domain"/>
    <property type="match status" value="1"/>
</dbReference>
<dbReference type="CDD" id="cd00130">
    <property type="entry name" value="PAS"/>
    <property type="match status" value="1"/>
</dbReference>
<accession>A0A6G8PVB9</accession>
<dbReference type="SUPFAM" id="SSF55785">
    <property type="entry name" value="PYP-like sensor domain (PAS domain)"/>
    <property type="match status" value="2"/>
</dbReference>
<evidence type="ECO:0000259" key="3">
    <source>
        <dbReference type="PROSITE" id="PS50113"/>
    </source>
</evidence>
<evidence type="ECO:0000313" key="6">
    <source>
        <dbReference type="EMBL" id="QIN78152.1"/>
    </source>
</evidence>
<dbReference type="Gene3D" id="3.20.20.450">
    <property type="entry name" value="EAL domain"/>
    <property type="match status" value="1"/>
</dbReference>
<dbReference type="PROSITE" id="PS50887">
    <property type="entry name" value="GGDEF"/>
    <property type="match status" value="1"/>
</dbReference>
<dbReference type="SMART" id="SM00267">
    <property type="entry name" value="GGDEF"/>
    <property type="match status" value="1"/>
</dbReference>
<dbReference type="InterPro" id="IPR000014">
    <property type="entry name" value="PAS"/>
</dbReference>
<dbReference type="InterPro" id="IPR000700">
    <property type="entry name" value="PAS-assoc_C"/>
</dbReference>
<dbReference type="Gene3D" id="3.30.70.270">
    <property type="match status" value="1"/>
</dbReference>
<dbReference type="InterPro" id="IPR052155">
    <property type="entry name" value="Biofilm_reg_signaling"/>
</dbReference>
<feature type="domain" description="EAL" evidence="4">
    <location>
        <begin position="769"/>
        <end position="1027"/>
    </location>
</feature>
<protein>
    <submittedName>
        <fullName evidence="6">EAL domain-containing protein</fullName>
    </submittedName>
</protein>
<feature type="domain" description="PAC" evidence="3">
    <location>
        <begin position="430"/>
        <end position="481"/>
    </location>
</feature>
<dbReference type="InterPro" id="IPR001610">
    <property type="entry name" value="PAC"/>
</dbReference>
<feature type="domain" description="GGDEF" evidence="5">
    <location>
        <begin position="623"/>
        <end position="760"/>
    </location>
</feature>
<feature type="domain" description="PAS" evidence="2">
    <location>
        <begin position="355"/>
        <end position="425"/>
    </location>
</feature>
<dbReference type="InterPro" id="IPR029016">
    <property type="entry name" value="GAF-like_dom_sf"/>
</dbReference>
<keyword evidence="1" id="KW-1133">Transmembrane helix</keyword>
<dbReference type="CDD" id="cd01949">
    <property type="entry name" value="GGDEF"/>
    <property type="match status" value="1"/>
</dbReference>
<dbReference type="NCBIfam" id="TIGR00229">
    <property type="entry name" value="sensory_box"/>
    <property type="match status" value="1"/>
</dbReference>
<evidence type="ECO:0000259" key="5">
    <source>
        <dbReference type="PROSITE" id="PS50887"/>
    </source>
</evidence>
<dbReference type="InterPro" id="IPR013767">
    <property type="entry name" value="PAS_fold"/>
</dbReference>
<dbReference type="InterPro" id="IPR043128">
    <property type="entry name" value="Rev_trsase/Diguanyl_cyclase"/>
</dbReference>
<dbReference type="InterPro" id="IPR000160">
    <property type="entry name" value="GGDEF_dom"/>
</dbReference>
<dbReference type="InterPro" id="IPR035965">
    <property type="entry name" value="PAS-like_dom_sf"/>
</dbReference>
<dbReference type="FunFam" id="3.20.20.450:FF:000001">
    <property type="entry name" value="Cyclic di-GMP phosphodiesterase yahA"/>
    <property type="match status" value="1"/>
</dbReference>
<dbReference type="SMART" id="SM00086">
    <property type="entry name" value="PAC"/>
    <property type="match status" value="1"/>
</dbReference>
<gene>
    <name evidence="6" type="ORF">GBA65_06110</name>
</gene>